<gene>
    <name evidence="3" type="ORF">ASPVEDRAFT_48396</name>
</gene>
<dbReference type="Gene3D" id="3.40.50.720">
    <property type="entry name" value="NAD(P)-binding Rossmann-like Domain"/>
    <property type="match status" value="1"/>
</dbReference>
<accession>A0A1L9P3V6</accession>
<name>A0A1L9P3V6_ASPVE</name>
<reference evidence="4" key="1">
    <citation type="journal article" date="2017" name="Genome Biol.">
        <title>Comparative genomics reveals high biological diversity and specific adaptations in the industrially and medically important fungal genus Aspergillus.</title>
        <authorList>
            <person name="de Vries R.P."/>
            <person name="Riley R."/>
            <person name="Wiebenga A."/>
            <person name="Aguilar-Osorio G."/>
            <person name="Amillis S."/>
            <person name="Uchima C.A."/>
            <person name="Anderluh G."/>
            <person name="Asadollahi M."/>
            <person name="Askin M."/>
            <person name="Barry K."/>
            <person name="Battaglia E."/>
            <person name="Bayram O."/>
            <person name="Benocci T."/>
            <person name="Braus-Stromeyer S.A."/>
            <person name="Caldana C."/>
            <person name="Canovas D."/>
            <person name="Cerqueira G.C."/>
            <person name="Chen F."/>
            <person name="Chen W."/>
            <person name="Choi C."/>
            <person name="Clum A."/>
            <person name="Dos Santos R.A."/>
            <person name="Damasio A.R."/>
            <person name="Diallinas G."/>
            <person name="Emri T."/>
            <person name="Fekete E."/>
            <person name="Flipphi M."/>
            <person name="Freyberg S."/>
            <person name="Gallo A."/>
            <person name="Gournas C."/>
            <person name="Habgood R."/>
            <person name="Hainaut M."/>
            <person name="Harispe M.L."/>
            <person name="Henrissat B."/>
            <person name="Hilden K.S."/>
            <person name="Hope R."/>
            <person name="Hossain A."/>
            <person name="Karabika E."/>
            <person name="Karaffa L."/>
            <person name="Karanyi Z."/>
            <person name="Krasevec N."/>
            <person name="Kuo A."/>
            <person name="Kusch H."/>
            <person name="LaButti K."/>
            <person name="Lagendijk E.L."/>
            <person name="Lapidus A."/>
            <person name="Levasseur A."/>
            <person name="Lindquist E."/>
            <person name="Lipzen A."/>
            <person name="Logrieco A.F."/>
            <person name="MacCabe A."/>
            <person name="Maekelae M.R."/>
            <person name="Malavazi I."/>
            <person name="Melin P."/>
            <person name="Meyer V."/>
            <person name="Mielnichuk N."/>
            <person name="Miskei M."/>
            <person name="Molnar A.P."/>
            <person name="Mule G."/>
            <person name="Ngan C.Y."/>
            <person name="Orejas M."/>
            <person name="Orosz E."/>
            <person name="Ouedraogo J.P."/>
            <person name="Overkamp K.M."/>
            <person name="Park H.-S."/>
            <person name="Perrone G."/>
            <person name="Piumi F."/>
            <person name="Punt P.J."/>
            <person name="Ram A.F."/>
            <person name="Ramon A."/>
            <person name="Rauscher S."/>
            <person name="Record E."/>
            <person name="Riano-Pachon D.M."/>
            <person name="Robert V."/>
            <person name="Roehrig J."/>
            <person name="Ruller R."/>
            <person name="Salamov A."/>
            <person name="Salih N.S."/>
            <person name="Samson R.A."/>
            <person name="Sandor E."/>
            <person name="Sanguinetti M."/>
            <person name="Schuetze T."/>
            <person name="Sepcic K."/>
            <person name="Shelest E."/>
            <person name="Sherlock G."/>
            <person name="Sophianopoulou V."/>
            <person name="Squina F.M."/>
            <person name="Sun H."/>
            <person name="Susca A."/>
            <person name="Todd R.B."/>
            <person name="Tsang A."/>
            <person name="Unkles S.E."/>
            <person name="van de Wiele N."/>
            <person name="van Rossen-Uffink D."/>
            <person name="Oliveira J.V."/>
            <person name="Vesth T.C."/>
            <person name="Visser J."/>
            <person name="Yu J.-H."/>
            <person name="Zhou M."/>
            <person name="Andersen M.R."/>
            <person name="Archer D.B."/>
            <person name="Baker S.E."/>
            <person name="Benoit I."/>
            <person name="Brakhage A.A."/>
            <person name="Braus G.H."/>
            <person name="Fischer R."/>
            <person name="Frisvad J.C."/>
            <person name="Goldman G.H."/>
            <person name="Houbraken J."/>
            <person name="Oakley B."/>
            <person name="Pocsi I."/>
            <person name="Scazzocchio C."/>
            <person name="Seiboth B."/>
            <person name="vanKuyk P.A."/>
            <person name="Wortman J."/>
            <person name="Dyer P.S."/>
            <person name="Grigoriev I.V."/>
        </authorList>
    </citation>
    <scope>NUCLEOTIDE SEQUENCE [LARGE SCALE GENOMIC DNA]</scope>
    <source>
        <strain evidence="4">CBS 583.65</strain>
    </source>
</reference>
<dbReference type="InterPro" id="IPR025337">
    <property type="entry name" value="Questin_oxidase-like"/>
</dbReference>
<dbReference type="PANTHER" id="PTHR35870">
    <property type="entry name" value="PROTEIN, PUTATIVE (AFU_ORTHOLOGUE AFUA_5G03330)-RELATED"/>
    <property type="match status" value="1"/>
</dbReference>
<dbReference type="Pfam" id="PF13460">
    <property type="entry name" value="NAD_binding_10"/>
    <property type="match status" value="1"/>
</dbReference>
<dbReference type="PANTHER" id="PTHR35870:SF7">
    <property type="entry name" value="BAEYER-VILLIGER OXIDASE MDPL"/>
    <property type="match status" value="1"/>
</dbReference>
<feature type="domain" description="NAD(P)-binding" evidence="2">
    <location>
        <begin position="8"/>
        <end position="211"/>
    </location>
</feature>
<dbReference type="Pfam" id="PF14027">
    <property type="entry name" value="Questin_oxidase"/>
    <property type="match status" value="1"/>
</dbReference>
<dbReference type="GO" id="GO:0016491">
    <property type="term" value="F:oxidoreductase activity"/>
    <property type="evidence" value="ECO:0007669"/>
    <property type="project" value="UniProtKB-KW"/>
</dbReference>
<proteinExistence type="predicted"/>
<keyword evidence="4" id="KW-1185">Reference proteome</keyword>
<dbReference type="EMBL" id="KV878125">
    <property type="protein sequence ID" value="OJI96124.1"/>
    <property type="molecule type" value="Genomic_DNA"/>
</dbReference>
<dbReference type="AlphaFoldDB" id="A0A1L9P3V6"/>
<dbReference type="InterPro" id="IPR016040">
    <property type="entry name" value="NAD(P)-bd_dom"/>
</dbReference>
<keyword evidence="1" id="KW-0560">Oxidoreductase</keyword>
<dbReference type="STRING" id="1036611.A0A1L9P3V6"/>
<sequence>MPTYAVLGATGNTGSALIQNLLRNPSNRINAYCRNKAKLHRLLPETIDNKSVSIYEGSISDLALIHACVHRTRAVFLTVTSNDNIPGCRLSQDSTQTVLDALQQIRTEEGPDVVKLPKLVLLSSATIDPHLSRKMPSWFLPIMKTAASYVYADLIEAERMMRANDWVDSIFIKPAGLSVDIQRGHRLDFDEQESFISYLDLAAAMLEAAEDETGVYLGRNVGVVNTNGIIRMSSQIKISPTTLGQNNYSPTPPSQSALDLTNRLLQSNHDSLHIFFRNLNGHNHLVHNLLTRLVLGASPSQLQTAYDDDLPTQRPMPPLNENTVSLLSDKTYFKSQITNIDQYTNFLRFFEREIDARGWKDVVSEYVFSRDEVAEALLPLMYDGAYHSIIHLGLGVEFEQPGVIAEALAQAAAHDSFDTDYFFRSAEAAAAAAAKKVGKKGGESLVKLLDEIRATPNLVAAGRVQGLIGTMKMKKAVLVQAGDQIIDIASRFRVSEEDLERKTAEVVNLCAYMAGAAAKREGCQEKIDFFFMHCVTSSIFFSVLARQDWISVKDRVRLVEWKGRLDLMWYAVCGVPGLDVDAVKEYRGQKTGDITWEELFELVNEQHDDGHVAKFVRALKNGEEACRPFEEDFMIKGDMWLRIGRMAYETTIDTTMQTRWVVMAGMDTAWTGFKRQNI</sequence>
<dbReference type="SUPFAM" id="SSF51735">
    <property type="entry name" value="NAD(P)-binding Rossmann-fold domains"/>
    <property type="match status" value="1"/>
</dbReference>
<evidence type="ECO:0000259" key="2">
    <source>
        <dbReference type="Pfam" id="PF13460"/>
    </source>
</evidence>
<evidence type="ECO:0000313" key="4">
    <source>
        <dbReference type="Proteomes" id="UP000184073"/>
    </source>
</evidence>
<dbReference type="RefSeq" id="XP_040661887.1">
    <property type="nucleotide sequence ID" value="XM_040813998.1"/>
</dbReference>
<organism evidence="3 4">
    <name type="scientific">Aspergillus versicolor CBS 583.65</name>
    <dbReference type="NCBI Taxonomy" id="1036611"/>
    <lineage>
        <taxon>Eukaryota</taxon>
        <taxon>Fungi</taxon>
        <taxon>Dikarya</taxon>
        <taxon>Ascomycota</taxon>
        <taxon>Pezizomycotina</taxon>
        <taxon>Eurotiomycetes</taxon>
        <taxon>Eurotiomycetidae</taxon>
        <taxon>Eurotiales</taxon>
        <taxon>Aspergillaceae</taxon>
        <taxon>Aspergillus</taxon>
        <taxon>Aspergillus subgen. Nidulantes</taxon>
    </lineage>
</organism>
<dbReference type="GeneID" id="63729509"/>
<dbReference type="OrthoDB" id="10004862at2759"/>
<dbReference type="VEuPathDB" id="FungiDB:ASPVEDRAFT_48396"/>
<protein>
    <recommendedName>
        <fullName evidence="2">NAD(P)-binding domain-containing protein</fullName>
    </recommendedName>
</protein>
<dbReference type="InterPro" id="IPR036291">
    <property type="entry name" value="NAD(P)-bd_dom_sf"/>
</dbReference>
<evidence type="ECO:0000256" key="1">
    <source>
        <dbReference type="ARBA" id="ARBA00023002"/>
    </source>
</evidence>
<dbReference type="Proteomes" id="UP000184073">
    <property type="component" value="Unassembled WGS sequence"/>
</dbReference>
<evidence type="ECO:0000313" key="3">
    <source>
        <dbReference type="EMBL" id="OJI96124.1"/>
    </source>
</evidence>